<keyword evidence="4" id="KW-0970">Cilium biogenesis/degradation</keyword>
<feature type="coiled-coil region" evidence="8">
    <location>
        <begin position="2137"/>
        <end position="2502"/>
    </location>
</feature>
<dbReference type="InterPro" id="IPR026201">
    <property type="entry name" value="Cep290"/>
</dbReference>
<feature type="coiled-coil region" evidence="8">
    <location>
        <begin position="717"/>
        <end position="765"/>
    </location>
</feature>
<evidence type="ECO:0000256" key="5">
    <source>
        <dbReference type="ARBA" id="ARBA00023054"/>
    </source>
</evidence>
<protein>
    <submittedName>
        <fullName evidence="10">CE290 protein</fullName>
    </submittedName>
</protein>
<feature type="coiled-coil region" evidence="8">
    <location>
        <begin position="1718"/>
        <end position="1799"/>
    </location>
</feature>
<evidence type="ECO:0000256" key="8">
    <source>
        <dbReference type="SAM" id="Coils"/>
    </source>
</evidence>
<dbReference type="GO" id="GO:0097711">
    <property type="term" value="P:ciliary basal body-plasma membrane docking"/>
    <property type="evidence" value="ECO:0007669"/>
    <property type="project" value="TreeGrafter"/>
</dbReference>
<reference evidence="10" key="1">
    <citation type="submission" date="2019-10" db="EMBL/GenBank/DDBJ databases">
        <title>Bird 10,000 Genomes (B10K) Project - Family phase.</title>
        <authorList>
            <person name="Zhang G."/>
        </authorList>
    </citation>
    <scope>NUCLEOTIDE SEQUENCE</scope>
    <source>
        <strain evidence="10">B10K-IZ-033-78</strain>
        <tissue evidence="10">Muscle</tissue>
    </source>
</reference>
<dbReference type="Pfam" id="PF16574">
    <property type="entry name" value="CEP209_CC5"/>
    <property type="match status" value="1"/>
</dbReference>
<feature type="non-terminal residue" evidence="10">
    <location>
        <position position="1"/>
    </location>
</feature>
<feature type="coiled-coil region" evidence="8">
    <location>
        <begin position="981"/>
        <end position="1046"/>
    </location>
</feature>
<feature type="non-terminal residue" evidence="10">
    <location>
        <position position="2515"/>
    </location>
</feature>
<feature type="domain" description="Centrosomal protein of 290kDa coiled-coil region" evidence="9">
    <location>
        <begin position="1312"/>
        <end position="1439"/>
    </location>
</feature>
<keyword evidence="5 8" id="KW-0175">Coiled coil</keyword>
<dbReference type="GO" id="GO:0001822">
    <property type="term" value="P:kidney development"/>
    <property type="evidence" value="ECO:0007669"/>
    <property type="project" value="TreeGrafter"/>
</dbReference>
<evidence type="ECO:0000259" key="9">
    <source>
        <dbReference type="Pfam" id="PF16574"/>
    </source>
</evidence>
<feature type="coiled-coil region" evidence="8">
    <location>
        <begin position="1516"/>
        <end position="1543"/>
    </location>
</feature>
<evidence type="ECO:0000256" key="6">
    <source>
        <dbReference type="ARBA" id="ARBA00023212"/>
    </source>
</evidence>
<feature type="coiled-coil region" evidence="8">
    <location>
        <begin position="796"/>
        <end position="883"/>
    </location>
</feature>
<gene>
    <name evidence="10" type="primary">Cep290</name>
    <name evidence="10" type="ORF">CHLHAR_R13636</name>
</gene>
<name>A0A850UKL5_9CORV</name>
<keyword evidence="7" id="KW-0966">Cell projection</keyword>
<feature type="coiled-coil region" evidence="8">
    <location>
        <begin position="477"/>
        <end position="584"/>
    </location>
</feature>
<dbReference type="GO" id="GO:1905515">
    <property type="term" value="P:non-motile cilium assembly"/>
    <property type="evidence" value="ECO:0007669"/>
    <property type="project" value="TreeGrafter"/>
</dbReference>
<evidence type="ECO:0000313" key="11">
    <source>
        <dbReference type="Proteomes" id="UP000640999"/>
    </source>
</evidence>
<dbReference type="GO" id="GO:1905349">
    <property type="term" value="P:ciliary transition zone assembly"/>
    <property type="evidence" value="ECO:0007669"/>
    <property type="project" value="TreeGrafter"/>
</dbReference>
<feature type="coiled-coil region" evidence="8">
    <location>
        <begin position="1583"/>
        <end position="1642"/>
    </location>
</feature>
<feature type="coiled-coil region" evidence="8">
    <location>
        <begin position="621"/>
        <end position="683"/>
    </location>
</feature>
<keyword evidence="3" id="KW-0963">Cytoplasm</keyword>
<sequence length="2515" mass="294659">MAPVLDWKKLMKVDPDTLPRQEELADRLLDIMIKVDGKDLKTETPEKMIHLFKITQSLLKMKAQEVELALEEVEKAGEEQAKCENNFKTKLMKLQNELEMAQKSAGGRDTRFLRDEIRQLEKQLEQKERQLADTEKELEKEKKVNEQLALRIEDAENENIRFRRENEQLRQDVVDYQKQIDSQKEAIPLRRGEVSDYTSQLSKRSSELVQYLDEIQNLTEANEKLEIQNQEMRKNLEESVQEMEKMTDEYSKMKLIVQQSDIIMDELRKEKDRYKFQVQDLSDQLKAKNEEDDPLMAAVNAKVEEWKVFFSTFKILFRNYFKCSDGILSSFQKILASKDDELLEYQQMLFNLEEKMKMIQLDVDRNSILSLQQGVQERDAQIRLLTEQVEQYTKEMEKNVFVIEKLKDDLQKDKGHSSLAQQNQIGDMQEKLKMLEERTTEAEKSAELAEAHAREKDKELVETLKRMRDYELGIYGLEEAVAEIKDLRKQVKIREHEIESLIKEVNKLELKINDFLDENEELRERLGLEPKTMIDLNEFRNSKALKQQQYRAENQILLQEIERLEEERIELKKHIRKLAQEKGRRVATTGLDADNMQMTDSFTEEKGKNTRNLDFLIRHDIAEVEAKNEYLTTELHERERDLEKNRTVMAKFQSKLKELSEENKQLEQGMKEILQAIKEMQKDSSMKGGETALIIPSLDRLVHAMELKNSEGIFDASVHLKAQVDQLTGRNEELRQELKETQKEATSLSNQLASANEKIEQMKNEICLLHQSEGANIVFQTVNLPEGMAPSSVNTINSLNEYLIHLTQELENKEKLLKQLEDAVEDYKRKFAVIRHQQGLLYKEYQSQKDSWQKESENIKKEMKKLEEQKEEDATKIKAYSNLLEALQMDPDETKKVLAENNRKITVLRVNEKSLTRQCTTLLEMERHLRKENDKLKGELTHMETAVTGKIGNLQRFKEMACFKIAALQKVLDGSVPLSELEVANKQYNALTAKYREMLQKDNLLVQRTTNMEHMERENESLKAQINSLNKELEITKEKLHTVEQAWEQMTKLGKYKRGDNAMDKATKAITNSEILSISKKITMLEMKELNERQRAEHSQRMYEHLRSTVKQIEERNFELETKFAELTKINLEAQKVEQELRDELSKSVSKAVSDADRRQIMDLEKREMELKIEVSKLRELSDVAQTQVEALEARQQYRDKEVESLRMQILDYQAQSDEKAIIAKLHQDIIALQGSESVAVDQLEKFKLKLQKMEIHNLRLEQKLDERDQALYFARLEGRNRAKHLQQTVQSLRRQFSGALPLAQQEKFSKTMIQLQNDKLKILEEVQHAQQERRNAENRALELELKLKSLEELVSALKDTRGAQKVIVWHMKMEELHLQELKLSRELVKQKEEVKYLRNIISEYECTISNLEEEIVQQNKFHEERQMAWDQREVELQRQLDQYDHQQTEILSTALKVCALKVDTQACFSELSDYMNMNLSVQFEEATGSVPDPSLPIPQQLELAVRKIQEHIRTILETRATCRSLEEKLEEKETALWKAEQNVLSRDKVINELRLRLPATSGEKIMAELSKQEDDSEYHHAIKIAHQTIANMQARLNQKEEVLKRYQYMLAKAREEQEEIAKKHEEDIRILHQKLDLYTDNSLNNFKETALELKKKTSMSLSNSKYFHHLEQTVAEQDNSLASLVGKLKKTSSDLEKQKQITISKINEFEVIRARLEEKHTVDVEQIKEEANKLKNILSQKEKELANVKAELEVQKEANNRAPTATLRNLVEQLKNQLAIKENQHKALSKALLELRAEMTANAEQQIISAASQKEAYMNVQEIVDRQTKGLRTQIEELNNQITKLTDNLKISKNKEASLSDERDELNQELQKKEKSFAKMLREKNEIEKENEELKNRIRRLSSSIQSKADEQNLIDVLQKKIKKLESELEKKCEETEKKSLREDKTSKEEIIRWDEGKKWQIKIEGFRNKLREKEKETDSLSKQLNTLKEMFTKTEKEKIALQKKLKTTGVTVDRVVGVRATETEKEVEELRKRNLELENEVAHLRTLQAIPRDSVVEDLHFKNQYLQEKLHVLQRQCSRETFLKPLKSGIGSSDQYRREQEKENLKLSSENIELRFQLEQANKDLPRLKVSSSYFNYLKQMCELLKKEKAEAERKLCSIRGAGRSGKTVPELEKTIGLMKKVVERVQRENEELKKAPAVVSNEKLLGLEQENERLKSEMEKTKLDLEGQLNVRYESKTKGMEKLITENERLRKELKKEADSGEKLRIEKNNLEILNGKLNVQLEETIKKLNLAESQFDGADSKNWKSIVTRMQETKLKEMEIDIAKKTQSIANLKRLLQEATEREHNADKNLQDLKEQIEHLKHLPEGAGTEQNVIKELQVLRSTNNRLEKEKAELVHLMKDYKHRRHTSTSEGPAAGHNETVEDKIDKLLKEMDDLQSQLEVSELEKQQLKEETKELRRELETYNPSFFEELEDLKYNYNEEVKKNIILEERLKQLCEEFAIQDSPGNTSVD</sequence>
<feature type="coiled-coil region" evidence="8">
    <location>
        <begin position="1313"/>
        <end position="1415"/>
    </location>
</feature>
<feature type="coiled-coil region" evidence="8">
    <location>
        <begin position="1096"/>
        <end position="1204"/>
    </location>
</feature>
<dbReference type="GO" id="GO:0034451">
    <property type="term" value="C:centriolar satellite"/>
    <property type="evidence" value="ECO:0007669"/>
    <property type="project" value="TreeGrafter"/>
</dbReference>
<feature type="coiled-coil region" evidence="8">
    <location>
        <begin position="59"/>
        <end position="291"/>
    </location>
</feature>
<evidence type="ECO:0000256" key="3">
    <source>
        <dbReference type="ARBA" id="ARBA00022490"/>
    </source>
</evidence>
<comment type="subcellular location">
    <subcellularLocation>
        <location evidence="1">Cytoplasm</location>
        <location evidence="1">Cytoskeleton</location>
        <location evidence="1">Cilium basal body</location>
    </subcellularLocation>
    <subcellularLocation>
        <location evidence="2">Cytoplasm</location>
        <location evidence="2">Cytoskeleton</location>
        <location evidence="2">Microtubule organizing center</location>
        <location evidence="2">Centrosome</location>
    </subcellularLocation>
</comment>
<dbReference type="EMBL" id="WEIW01000213">
    <property type="protein sequence ID" value="NWH31823.1"/>
    <property type="molecule type" value="Genomic_DNA"/>
</dbReference>
<keyword evidence="6" id="KW-0206">Cytoskeleton</keyword>
<evidence type="ECO:0000256" key="1">
    <source>
        <dbReference type="ARBA" id="ARBA00004120"/>
    </source>
</evidence>
<evidence type="ECO:0000313" key="10">
    <source>
        <dbReference type="EMBL" id="NWH31823.1"/>
    </source>
</evidence>
<evidence type="ECO:0000256" key="4">
    <source>
        <dbReference type="ARBA" id="ARBA00022794"/>
    </source>
</evidence>
<dbReference type="OrthoDB" id="6351660at2759"/>
<dbReference type="GO" id="GO:0035869">
    <property type="term" value="C:ciliary transition zone"/>
    <property type="evidence" value="ECO:0007669"/>
    <property type="project" value="TreeGrafter"/>
</dbReference>
<organism evidence="10 11">
    <name type="scientific">Chloropsis hardwickii</name>
    <dbReference type="NCBI Taxonomy" id="667144"/>
    <lineage>
        <taxon>Eukaryota</taxon>
        <taxon>Metazoa</taxon>
        <taxon>Chordata</taxon>
        <taxon>Craniata</taxon>
        <taxon>Vertebrata</taxon>
        <taxon>Euteleostomi</taxon>
        <taxon>Archelosauria</taxon>
        <taxon>Archosauria</taxon>
        <taxon>Dinosauria</taxon>
        <taxon>Saurischia</taxon>
        <taxon>Theropoda</taxon>
        <taxon>Coelurosauria</taxon>
        <taxon>Aves</taxon>
        <taxon>Neognathae</taxon>
        <taxon>Neoaves</taxon>
        <taxon>Telluraves</taxon>
        <taxon>Australaves</taxon>
        <taxon>Passeriformes</taxon>
        <taxon>Corvoidea</taxon>
        <taxon>Irenidae</taxon>
        <taxon>Chloropsis</taxon>
    </lineage>
</organism>
<feature type="coiled-coil region" evidence="8">
    <location>
        <begin position="335"/>
        <end position="452"/>
    </location>
</feature>
<keyword evidence="11" id="KW-1185">Reference proteome</keyword>
<dbReference type="PANTHER" id="PTHR18879">
    <property type="entry name" value="CENTROSOMAL PROTEIN OF 290 KDA"/>
    <property type="match status" value="1"/>
</dbReference>
<dbReference type="PANTHER" id="PTHR18879:SF20">
    <property type="entry name" value="CENTROSOMAL PROTEIN OF 290 KDA"/>
    <property type="match status" value="1"/>
</dbReference>
<accession>A0A850UKL5</accession>
<feature type="coiled-coil region" evidence="8">
    <location>
        <begin position="1829"/>
        <end position="2049"/>
    </location>
</feature>
<dbReference type="InterPro" id="IPR032321">
    <property type="entry name" value="Cep209_CC5"/>
</dbReference>
<dbReference type="Proteomes" id="UP000640999">
    <property type="component" value="Unassembled WGS sequence"/>
</dbReference>
<evidence type="ECO:0000256" key="2">
    <source>
        <dbReference type="ARBA" id="ARBA00004300"/>
    </source>
</evidence>
<dbReference type="GO" id="GO:0043010">
    <property type="term" value="P:camera-type eye development"/>
    <property type="evidence" value="ECO:0007669"/>
    <property type="project" value="TreeGrafter"/>
</dbReference>
<proteinExistence type="predicted"/>
<evidence type="ECO:0000256" key="7">
    <source>
        <dbReference type="ARBA" id="ARBA00023273"/>
    </source>
</evidence>
<comment type="caution">
    <text evidence="10">The sequence shown here is derived from an EMBL/GenBank/DDBJ whole genome shotgun (WGS) entry which is preliminary data.</text>
</comment>